<evidence type="ECO:0000259" key="1">
    <source>
        <dbReference type="SMART" id="SM00387"/>
    </source>
</evidence>
<accession>A0A1H2WKQ1</accession>
<gene>
    <name evidence="2" type="ORF">SAMN05216495_10681</name>
</gene>
<dbReference type="OMA" id="CYEAEMN"/>
<dbReference type="Gene3D" id="3.30.565.10">
    <property type="entry name" value="Histidine kinase-like ATPase, C-terminal domain"/>
    <property type="match status" value="1"/>
</dbReference>
<organism evidence="2 3">
    <name type="scientific">Acidaminococcus fermentans</name>
    <dbReference type="NCBI Taxonomy" id="905"/>
    <lineage>
        <taxon>Bacteria</taxon>
        <taxon>Bacillati</taxon>
        <taxon>Bacillota</taxon>
        <taxon>Negativicutes</taxon>
        <taxon>Acidaminococcales</taxon>
        <taxon>Acidaminococcaceae</taxon>
        <taxon>Acidaminococcus</taxon>
    </lineage>
</organism>
<dbReference type="InterPro" id="IPR036890">
    <property type="entry name" value="HATPase_C_sf"/>
</dbReference>
<dbReference type="InterPro" id="IPR003594">
    <property type="entry name" value="HATPase_dom"/>
</dbReference>
<dbReference type="EMBL" id="FNOP01000006">
    <property type="protein sequence ID" value="SDW81233.1"/>
    <property type="molecule type" value="Genomic_DNA"/>
</dbReference>
<dbReference type="GeneID" id="78335878"/>
<protein>
    <submittedName>
        <fullName evidence="2">Anti-sigma regulatory factor (Ser/Thr protein kinase)</fullName>
    </submittedName>
</protein>
<reference evidence="2 3" key="1">
    <citation type="submission" date="2016-10" db="EMBL/GenBank/DDBJ databases">
        <authorList>
            <person name="Varghese N."/>
            <person name="Submissions S."/>
        </authorList>
    </citation>
    <scope>NUCLEOTIDE SEQUENCE [LARGE SCALE GENOMIC DNA]</scope>
    <source>
        <strain evidence="2 3">WCC6</strain>
    </source>
</reference>
<dbReference type="Proteomes" id="UP000182379">
    <property type="component" value="Unassembled WGS sequence"/>
</dbReference>
<comment type="caution">
    <text evidence="2">The sequence shown here is derived from an EMBL/GenBank/DDBJ whole genome shotgun (WGS) entry which is preliminary data.</text>
</comment>
<evidence type="ECO:0000313" key="3">
    <source>
        <dbReference type="Proteomes" id="UP000182379"/>
    </source>
</evidence>
<proteinExistence type="predicted"/>
<feature type="domain" description="Histidine kinase/HSP90-like ATPase" evidence="1">
    <location>
        <begin position="34"/>
        <end position="138"/>
    </location>
</feature>
<dbReference type="SMART" id="SM00387">
    <property type="entry name" value="HATPase_c"/>
    <property type="match status" value="1"/>
</dbReference>
<dbReference type="Pfam" id="PF13581">
    <property type="entry name" value="HATPase_c_2"/>
    <property type="match status" value="1"/>
</dbReference>
<evidence type="ECO:0000313" key="2">
    <source>
        <dbReference type="EMBL" id="SDW81233.1"/>
    </source>
</evidence>
<dbReference type="RefSeq" id="WP_012939177.1">
    <property type="nucleotide sequence ID" value="NZ_CALAKB010000015.1"/>
</dbReference>
<dbReference type="SUPFAM" id="SSF55874">
    <property type="entry name" value="ATPase domain of HSP90 chaperone/DNA topoisomerase II/histidine kinase"/>
    <property type="match status" value="1"/>
</dbReference>
<dbReference type="AlphaFoldDB" id="A0A1H2WKQ1"/>
<sequence>MEEVYTVIPDDFERAGAASTSLKGLLKQLGLAPELIRRIAIGTYEGEMNCLIHGGGGTIRARLDPEKVTISIEDHGPGIPDVEKAMQEGWSTASARIRAMGFGAGMGLPNMKKVSDDMKIDTQVGKGTTVTLVFRLAH</sequence>
<name>A0A1H2WKQ1_ACIFE</name>